<gene>
    <name evidence="2" type="ORF">DM02DRAFT_48758</name>
</gene>
<sequence>MTKTVSCGHRFSPHQDPRKRRLLKRCRFWTFTVSKNGMVECHLSEELDVEALHWSWQRNKKTDNILKPVKEREGLLNAFATMIAVVHDDDLEIECSPTTYWKAVGSVLSLTQACLYRWYIQQKEKTFKINDQTGQSEHHPRSAQAIPHQSKVPVAGVHSDPTHSSQHAQRPDGEGYLSTQCATQKRPLLVEEFDQRVDHGLAYNNLEYKETHP</sequence>
<reference evidence="2 3" key="1">
    <citation type="journal article" date="2018" name="Sci. Rep.">
        <title>Comparative genomics provides insights into the lifestyle and reveals functional heterogeneity of dark septate endophytic fungi.</title>
        <authorList>
            <person name="Knapp D.G."/>
            <person name="Nemeth J.B."/>
            <person name="Barry K."/>
            <person name="Hainaut M."/>
            <person name="Henrissat B."/>
            <person name="Johnson J."/>
            <person name="Kuo A."/>
            <person name="Lim J.H.P."/>
            <person name="Lipzen A."/>
            <person name="Nolan M."/>
            <person name="Ohm R.A."/>
            <person name="Tamas L."/>
            <person name="Grigoriev I.V."/>
            <person name="Spatafora J.W."/>
            <person name="Nagy L.G."/>
            <person name="Kovacs G.M."/>
        </authorList>
    </citation>
    <scope>NUCLEOTIDE SEQUENCE [LARGE SCALE GENOMIC DNA]</scope>
    <source>
        <strain evidence="2 3">DSE2036</strain>
    </source>
</reference>
<name>A0A2V1DKK0_9PLEO</name>
<dbReference type="EMBL" id="KZ805415">
    <property type="protein sequence ID" value="PVH98361.1"/>
    <property type="molecule type" value="Genomic_DNA"/>
</dbReference>
<accession>A0A2V1DKK0</accession>
<dbReference type="Proteomes" id="UP000244855">
    <property type="component" value="Unassembled WGS sequence"/>
</dbReference>
<dbReference type="AlphaFoldDB" id="A0A2V1DKK0"/>
<protein>
    <submittedName>
        <fullName evidence="2">Uncharacterized protein</fullName>
    </submittedName>
</protein>
<keyword evidence="3" id="KW-1185">Reference proteome</keyword>
<evidence type="ECO:0000256" key="1">
    <source>
        <dbReference type="SAM" id="MobiDB-lite"/>
    </source>
</evidence>
<evidence type="ECO:0000313" key="2">
    <source>
        <dbReference type="EMBL" id="PVH98361.1"/>
    </source>
</evidence>
<proteinExistence type="predicted"/>
<organism evidence="2 3">
    <name type="scientific">Periconia macrospinosa</name>
    <dbReference type="NCBI Taxonomy" id="97972"/>
    <lineage>
        <taxon>Eukaryota</taxon>
        <taxon>Fungi</taxon>
        <taxon>Dikarya</taxon>
        <taxon>Ascomycota</taxon>
        <taxon>Pezizomycotina</taxon>
        <taxon>Dothideomycetes</taxon>
        <taxon>Pleosporomycetidae</taxon>
        <taxon>Pleosporales</taxon>
        <taxon>Massarineae</taxon>
        <taxon>Periconiaceae</taxon>
        <taxon>Periconia</taxon>
    </lineage>
</organism>
<feature type="region of interest" description="Disordered" evidence="1">
    <location>
        <begin position="131"/>
        <end position="175"/>
    </location>
</feature>
<evidence type="ECO:0000313" key="3">
    <source>
        <dbReference type="Proteomes" id="UP000244855"/>
    </source>
</evidence>